<dbReference type="RefSeq" id="WP_382416647.1">
    <property type="nucleotide sequence ID" value="NZ_AP031500.1"/>
</dbReference>
<accession>A0ABV7HPD0</accession>
<keyword evidence="3" id="KW-1185">Reference proteome</keyword>
<proteinExistence type="predicted"/>
<name>A0ABV7HPD0_9GAMM</name>
<dbReference type="InterPro" id="IPR045886">
    <property type="entry name" value="ThiF/MoeB/HesA"/>
</dbReference>
<evidence type="ECO:0000313" key="3">
    <source>
        <dbReference type="Proteomes" id="UP001595548"/>
    </source>
</evidence>
<organism evidence="2 3">
    <name type="scientific">Gilvimarinus japonicus</name>
    <dbReference type="NCBI Taxonomy" id="1796469"/>
    <lineage>
        <taxon>Bacteria</taxon>
        <taxon>Pseudomonadati</taxon>
        <taxon>Pseudomonadota</taxon>
        <taxon>Gammaproteobacteria</taxon>
        <taxon>Cellvibrionales</taxon>
        <taxon>Cellvibrionaceae</taxon>
        <taxon>Gilvimarinus</taxon>
    </lineage>
</organism>
<dbReference type="PANTHER" id="PTHR10953">
    <property type="entry name" value="UBIQUITIN-ACTIVATING ENZYME E1"/>
    <property type="match status" value="1"/>
</dbReference>
<dbReference type="Proteomes" id="UP001595548">
    <property type="component" value="Unassembled WGS sequence"/>
</dbReference>
<reference evidence="3" key="1">
    <citation type="journal article" date="2019" name="Int. J. Syst. Evol. Microbiol.">
        <title>The Global Catalogue of Microorganisms (GCM) 10K type strain sequencing project: providing services to taxonomists for standard genome sequencing and annotation.</title>
        <authorList>
            <consortium name="The Broad Institute Genomics Platform"/>
            <consortium name="The Broad Institute Genome Sequencing Center for Infectious Disease"/>
            <person name="Wu L."/>
            <person name="Ma J."/>
        </authorList>
    </citation>
    <scope>NUCLEOTIDE SEQUENCE [LARGE SCALE GENOMIC DNA]</scope>
    <source>
        <strain evidence="3">KCTC 52141</strain>
    </source>
</reference>
<dbReference type="InterPro" id="IPR000594">
    <property type="entry name" value="ThiF_NAD_FAD-bd"/>
</dbReference>
<dbReference type="PANTHER" id="PTHR10953:SF102">
    <property type="entry name" value="ADENYLYLTRANSFERASE AND SULFURTRANSFERASE MOCS3"/>
    <property type="match status" value="1"/>
</dbReference>
<dbReference type="Pfam" id="PF00899">
    <property type="entry name" value="ThiF"/>
    <property type="match status" value="1"/>
</dbReference>
<dbReference type="SUPFAM" id="SSF69572">
    <property type="entry name" value="Activating enzymes of the ubiquitin-like proteins"/>
    <property type="match status" value="1"/>
</dbReference>
<gene>
    <name evidence="2" type="ORF">ACFOEB_10775</name>
</gene>
<dbReference type="InterPro" id="IPR035985">
    <property type="entry name" value="Ubiquitin-activating_enz"/>
</dbReference>
<evidence type="ECO:0000259" key="1">
    <source>
        <dbReference type="Pfam" id="PF00899"/>
    </source>
</evidence>
<evidence type="ECO:0000313" key="2">
    <source>
        <dbReference type="EMBL" id="MFC3155685.1"/>
    </source>
</evidence>
<protein>
    <submittedName>
        <fullName evidence="2">HesA/MoeB/ThiF family protein</fullName>
    </submittedName>
</protein>
<dbReference type="Gene3D" id="3.40.50.720">
    <property type="entry name" value="NAD(P)-binding Rossmann-like Domain"/>
    <property type="match status" value="1"/>
</dbReference>
<dbReference type="NCBIfam" id="NF004281">
    <property type="entry name" value="PRK05690.1"/>
    <property type="match status" value="1"/>
</dbReference>
<dbReference type="EMBL" id="JBHRTL010000006">
    <property type="protein sequence ID" value="MFC3155685.1"/>
    <property type="molecule type" value="Genomic_DNA"/>
</dbReference>
<feature type="domain" description="THIF-type NAD/FAD binding fold" evidence="1">
    <location>
        <begin position="9"/>
        <end position="244"/>
    </location>
</feature>
<sequence length="249" mass="26404">MNDDQLLRYSRQIMLPEVDIEGQIKLLNARVVIAGLGGLGAPVAMYLAAAGVGHLVLVDDDTVELSNLQRQVIHSTHAMGQSKVASAVASIGAINPDVNVETHCTRITSDNVSGLLEGAQVLLDCTDNFSTRFALNSAAVACRVPLVSGAAIRLEGQVAVFDSRDVNSPCYRCLYDEQSDENLSCAESGVLAPLVGVIGSVQALEAIKLLTGIADGLTGRLQLYDARTSAWRDMRLPRDPDCPVCGTRG</sequence>
<comment type="caution">
    <text evidence="2">The sequence shown here is derived from an EMBL/GenBank/DDBJ whole genome shotgun (WGS) entry which is preliminary data.</text>
</comment>
<dbReference type="CDD" id="cd00757">
    <property type="entry name" value="ThiF_MoeB_HesA_family"/>
    <property type="match status" value="1"/>
</dbReference>